<dbReference type="InterPro" id="IPR014710">
    <property type="entry name" value="RmlC-like_jellyroll"/>
</dbReference>
<keyword evidence="4" id="KW-1185">Reference proteome</keyword>
<proteinExistence type="predicted"/>
<dbReference type="InterPro" id="IPR001387">
    <property type="entry name" value="Cro/C1-type_HTH"/>
</dbReference>
<dbReference type="SUPFAM" id="SSF51182">
    <property type="entry name" value="RmlC-like cupins"/>
    <property type="match status" value="1"/>
</dbReference>
<keyword evidence="1" id="KW-0238">DNA-binding</keyword>
<evidence type="ECO:0000256" key="1">
    <source>
        <dbReference type="ARBA" id="ARBA00023125"/>
    </source>
</evidence>
<dbReference type="Proteomes" id="UP000234881">
    <property type="component" value="Unassembled WGS sequence"/>
</dbReference>
<dbReference type="PANTHER" id="PTHR46797:SF10">
    <property type="entry name" value="BLR1115 PROTEIN"/>
    <property type="match status" value="1"/>
</dbReference>
<dbReference type="RefSeq" id="WP_101534016.1">
    <property type="nucleotide sequence ID" value="NZ_PKUQ01000022.1"/>
</dbReference>
<dbReference type="GO" id="GO:0003700">
    <property type="term" value="F:DNA-binding transcription factor activity"/>
    <property type="evidence" value="ECO:0007669"/>
    <property type="project" value="TreeGrafter"/>
</dbReference>
<dbReference type="SMART" id="SM00530">
    <property type="entry name" value="HTH_XRE"/>
    <property type="match status" value="1"/>
</dbReference>
<comment type="caution">
    <text evidence="3">The sequence shown here is derived from an EMBL/GenBank/DDBJ whole genome shotgun (WGS) entry which is preliminary data.</text>
</comment>
<protein>
    <submittedName>
        <fullName evidence="3">XRE family transcriptional regulator</fullName>
    </submittedName>
</protein>
<sequence length="175" mass="19302">MRLTELRRDRQWSLEQLSAKSGVSRASLSRLENAEVAATAEMLGKICSAYEMPLSRLIMMTEEAFKPKISMKDQLVWSDQTQGFSRRLVSPPSSQLSGEILECTLSAGAEIQYDAAPVHGLEHQLLILSGSLAITVDDTQYDLSQGDCLRYVLRGPSRFCADSVTGANYLLVLIS</sequence>
<evidence type="ECO:0000313" key="4">
    <source>
        <dbReference type="Proteomes" id="UP000234881"/>
    </source>
</evidence>
<dbReference type="CDD" id="cd00093">
    <property type="entry name" value="HTH_XRE"/>
    <property type="match status" value="1"/>
</dbReference>
<dbReference type="InterPro" id="IPR050807">
    <property type="entry name" value="TransReg_Diox_bact_type"/>
</dbReference>
<dbReference type="Gene3D" id="1.10.260.40">
    <property type="entry name" value="lambda repressor-like DNA-binding domains"/>
    <property type="match status" value="1"/>
</dbReference>
<dbReference type="InterPro" id="IPR011051">
    <property type="entry name" value="RmlC_Cupin_sf"/>
</dbReference>
<accession>A0A2N5XQL3</accession>
<dbReference type="GO" id="GO:0003677">
    <property type="term" value="F:DNA binding"/>
    <property type="evidence" value="ECO:0007669"/>
    <property type="project" value="UniProtKB-KW"/>
</dbReference>
<organism evidence="3 4">
    <name type="scientific">Cohaesibacter celericrescens</name>
    <dbReference type="NCBI Taxonomy" id="2067669"/>
    <lineage>
        <taxon>Bacteria</taxon>
        <taxon>Pseudomonadati</taxon>
        <taxon>Pseudomonadota</taxon>
        <taxon>Alphaproteobacteria</taxon>
        <taxon>Hyphomicrobiales</taxon>
        <taxon>Cohaesibacteraceae</taxon>
    </lineage>
</organism>
<gene>
    <name evidence="3" type="ORF">C0081_11700</name>
</gene>
<dbReference type="OrthoDB" id="189170at2"/>
<reference evidence="3 4" key="1">
    <citation type="submission" date="2018-01" db="EMBL/GenBank/DDBJ databases">
        <title>The draft genome sequence of Cohaesibacter sp. H1304.</title>
        <authorList>
            <person name="Wang N.-N."/>
            <person name="Du Z.-J."/>
        </authorList>
    </citation>
    <scope>NUCLEOTIDE SEQUENCE [LARGE SCALE GENOMIC DNA]</scope>
    <source>
        <strain evidence="3 4">H1304</strain>
    </source>
</reference>
<evidence type="ECO:0000259" key="2">
    <source>
        <dbReference type="PROSITE" id="PS50943"/>
    </source>
</evidence>
<name>A0A2N5XQL3_9HYPH</name>
<dbReference type="Pfam" id="PF01381">
    <property type="entry name" value="HTH_3"/>
    <property type="match status" value="1"/>
</dbReference>
<dbReference type="PROSITE" id="PS50943">
    <property type="entry name" value="HTH_CROC1"/>
    <property type="match status" value="1"/>
</dbReference>
<feature type="domain" description="HTH cro/C1-type" evidence="2">
    <location>
        <begin position="3"/>
        <end position="57"/>
    </location>
</feature>
<dbReference type="GO" id="GO:0005829">
    <property type="term" value="C:cytosol"/>
    <property type="evidence" value="ECO:0007669"/>
    <property type="project" value="TreeGrafter"/>
</dbReference>
<evidence type="ECO:0000313" key="3">
    <source>
        <dbReference type="EMBL" id="PLW76727.1"/>
    </source>
</evidence>
<dbReference type="SUPFAM" id="SSF47413">
    <property type="entry name" value="lambda repressor-like DNA-binding domains"/>
    <property type="match status" value="1"/>
</dbReference>
<dbReference type="Gene3D" id="2.60.120.10">
    <property type="entry name" value="Jelly Rolls"/>
    <property type="match status" value="1"/>
</dbReference>
<dbReference type="AlphaFoldDB" id="A0A2N5XQL3"/>
<dbReference type="PANTHER" id="PTHR46797">
    <property type="entry name" value="HTH-TYPE TRANSCRIPTIONAL REGULATOR"/>
    <property type="match status" value="1"/>
</dbReference>
<dbReference type="InterPro" id="IPR010982">
    <property type="entry name" value="Lambda_DNA-bd_dom_sf"/>
</dbReference>
<dbReference type="EMBL" id="PKUQ01000022">
    <property type="protein sequence ID" value="PLW76727.1"/>
    <property type="molecule type" value="Genomic_DNA"/>
</dbReference>
<dbReference type="CDD" id="cd02209">
    <property type="entry name" value="cupin_XRE_C"/>
    <property type="match status" value="1"/>
</dbReference>